<reference evidence="7 8" key="1">
    <citation type="submission" date="2024-02" db="EMBL/GenBank/DDBJ databases">
        <title>De novo assembly and annotation of 12 fungi associated with fruit tree decline syndrome in Ontario, Canada.</title>
        <authorList>
            <person name="Sulman M."/>
            <person name="Ellouze W."/>
            <person name="Ilyukhin E."/>
        </authorList>
    </citation>
    <scope>NUCLEOTIDE SEQUENCE [LARGE SCALE GENOMIC DNA]</scope>
    <source>
        <strain evidence="7 8">M97-236</strain>
    </source>
</reference>
<evidence type="ECO:0000256" key="4">
    <source>
        <dbReference type="ARBA" id="ARBA00023136"/>
    </source>
</evidence>
<evidence type="ECO:0000256" key="1">
    <source>
        <dbReference type="ARBA" id="ARBA00004141"/>
    </source>
</evidence>
<dbReference type="EMBL" id="JAKIXB020000046">
    <property type="protein sequence ID" value="KAL1592517.1"/>
    <property type="molecule type" value="Genomic_DNA"/>
</dbReference>
<evidence type="ECO:0000256" key="2">
    <source>
        <dbReference type="ARBA" id="ARBA00022692"/>
    </source>
</evidence>
<feature type="transmembrane region" description="Helical" evidence="6">
    <location>
        <begin position="92"/>
        <end position="112"/>
    </location>
</feature>
<keyword evidence="8" id="KW-1185">Reference proteome</keyword>
<evidence type="ECO:0000256" key="5">
    <source>
        <dbReference type="ARBA" id="ARBA00034313"/>
    </source>
</evidence>
<dbReference type="PANTHER" id="PTHR35042:SF1">
    <property type="entry name" value="DUF1772-DOMAIN-CONTAINING PROTEIN"/>
    <property type="match status" value="1"/>
</dbReference>
<dbReference type="InterPro" id="IPR013901">
    <property type="entry name" value="Anthrone_oxy"/>
</dbReference>
<evidence type="ECO:0000313" key="8">
    <source>
        <dbReference type="Proteomes" id="UP001521222"/>
    </source>
</evidence>
<organism evidence="7 8">
    <name type="scientific">Nothophoma quercina</name>
    <dbReference type="NCBI Taxonomy" id="749835"/>
    <lineage>
        <taxon>Eukaryota</taxon>
        <taxon>Fungi</taxon>
        <taxon>Dikarya</taxon>
        <taxon>Ascomycota</taxon>
        <taxon>Pezizomycotina</taxon>
        <taxon>Dothideomycetes</taxon>
        <taxon>Pleosporomycetidae</taxon>
        <taxon>Pleosporales</taxon>
        <taxon>Pleosporineae</taxon>
        <taxon>Didymellaceae</taxon>
        <taxon>Nothophoma</taxon>
    </lineage>
</organism>
<feature type="transmembrane region" description="Helical" evidence="6">
    <location>
        <begin position="53"/>
        <end position="80"/>
    </location>
</feature>
<feature type="transmembrane region" description="Helical" evidence="6">
    <location>
        <begin position="157"/>
        <end position="175"/>
    </location>
</feature>
<evidence type="ECO:0000256" key="3">
    <source>
        <dbReference type="ARBA" id="ARBA00022989"/>
    </source>
</evidence>
<proteinExistence type="inferred from homology"/>
<comment type="caution">
    <text evidence="7">The sequence shown here is derived from an EMBL/GenBank/DDBJ whole genome shotgun (WGS) entry which is preliminary data.</text>
</comment>
<keyword evidence="4 6" id="KW-0472">Membrane</keyword>
<name>A0ABR3QK40_9PLEO</name>
<dbReference type="Proteomes" id="UP001521222">
    <property type="component" value="Unassembled WGS sequence"/>
</dbReference>
<protein>
    <recommendedName>
        <fullName evidence="9">DUF1772-domain-containing protein</fullName>
    </recommendedName>
</protein>
<gene>
    <name evidence="7" type="ORF">SLS59_009751</name>
</gene>
<sequence>MASLFNQKTPPSLFIAQAIGLTASGYLLGQNGGLSFNAVPAIMQAPAPLAAKQWYTILINGGTSGMPLAILSGVATAYVAYNQDPHTLPFRLNVAAALLFPSIVPFTLFFIGPTNAKLQAKMRALEATSLEDKSAEVGVAHEETVHALIDKWGMLNLARAGIIAAGVLCTVVAALDKRELVGFSRVGLASGANRLG</sequence>
<dbReference type="PANTHER" id="PTHR35042">
    <property type="entry name" value="ANTHRONE OXYGENASE ENCC"/>
    <property type="match status" value="1"/>
</dbReference>
<evidence type="ECO:0000256" key="6">
    <source>
        <dbReference type="SAM" id="Phobius"/>
    </source>
</evidence>
<evidence type="ECO:0008006" key="9">
    <source>
        <dbReference type="Google" id="ProtNLM"/>
    </source>
</evidence>
<evidence type="ECO:0000313" key="7">
    <source>
        <dbReference type="EMBL" id="KAL1592517.1"/>
    </source>
</evidence>
<dbReference type="Pfam" id="PF08592">
    <property type="entry name" value="Anthrone_oxy"/>
    <property type="match status" value="1"/>
</dbReference>
<accession>A0ABR3QK40</accession>
<keyword evidence="2 6" id="KW-0812">Transmembrane</keyword>
<comment type="subcellular location">
    <subcellularLocation>
        <location evidence="1">Membrane</location>
        <topology evidence="1">Multi-pass membrane protein</topology>
    </subcellularLocation>
</comment>
<keyword evidence="3 6" id="KW-1133">Transmembrane helix</keyword>
<comment type="similarity">
    <text evidence="5">Belongs to the anthrone oxygenase family.</text>
</comment>